<dbReference type="GO" id="GO:0016593">
    <property type="term" value="C:Cdc73/Paf1 complex"/>
    <property type="evidence" value="ECO:0007669"/>
    <property type="project" value="TreeGrafter"/>
</dbReference>
<evidence type="ECO:0000256" key="2">
    <source>
        <dbReference type="ARBA" id="ARBA00023015"/>
    </source>
</evidence>
<feature type="region of interest" description="Disordered" evidence="5">
    <location>
        <begin position="1"/>
        <end position="95"/>
    </location>
</feature>
<reference evidence="8" key="1">
    <citation type="submission" date="2021-01" db="EMBL/GenBank/DDBJ databases">
        <authorList>
            <person name="Corre E."/>
            <person name="Pelletier E."/>
            <person name="Niang G."/>
            <person name="Scheremetjew M."/>
            <person name="Finn R."/>
            <person name="Kale V."/>
            <person name="Holt S."/>
            <person name="Cochrane G."/>
            <person name="Meng A."/>
            <person name="Brown T."/>
            <person name="Cohen L."/>
        </authorList>
    </citation>
    <scope>NUCLEOTIDE SEQUENCE</scope>
    <source>
        <strain evidence="8">GSBS06</strain>
    </source>
</reference>
<feature type="compositionally biased region" description="Polar residues" evidence="5">
    <location>
        <begin position="563"/>
        <end position="572"/>
    </location>
</feature>
<feature type="region of interest" description="Disordered" evidence="5">
    <location>
        <begin position="552"/>
        <end position="572"/>
    </location>
</feature>
<dbReference type="PROSITE" id="PS51360">
    <property type="entry name" value="PLUS3"/>
    <property type="match status" value="1"/>
</dbReference>
<dbReference type="GO" id="GO:0003677">
    <property type="term" value="F:DNA binding"/>
    <property type="evidence" value="ECO:0007669"/>
    <property type="project" value="InterPro"/>
</dbReference>
<feature type="compositionally biased region" description="Basic and acidic residues" evidence="5">
    <location>
        <begin position="493"/>
        <end position="509"/>
    </location>
</feature>
<protein>
    <recommendedName>
        <fullName evidence="6">Plus3 domain-containing protein</fullName>
    </recommendedName>
</protein>
<dbReference type="InterPro" id="IPR004343">
    <property type="entry name" value="Plus-3_dom"/>
</dbReference>
<gene>
    <name evidence="7" type="ORF">ASTO00021_LOCUS9753</name>
    <name evidence="8" type="ORF">ASTO00021_LOCUS9754</name>
</gene>
<organism evidence="8">
    <name type="scientific">Aplanochytrium stocchinoi</name>
    <dbReference type="NCBI Taxonomy" id="215587"/>
    <lineage>
        <taxon>Eukaryota</taxon>
        <taxon>Sar</taxon>
        <taxon>Stramenopiles</taxon>
        <taxon>Bigyra</taxon>
        <taxon>Labyrinthulomycetes</taxon>
        <taxon>Thraustochytrida</taxon>
        <taxon>Thraustochytriidae</taxon>
        <taxon>Aplanochytrium</taxon>
    </lineage>
</organism>
<feature type="compositionally biased region" description="Acidic residues" evidence="5">
    <location>
        <begin position="78"/>
        <end position="94"/>
    </location>
</feature>
<name>A0A6S8D7V0_9STRA</name>
<feature type="compositionally biased region" description="Basic and acidic residues" evidence="5">
    <location>
        <begin position="11"/>
        <end position="38"/>
    </location>
</feature>
<dbReference type="EMBL" id="HBIN01012932">
    <property type="protein sequence ID" value="CAE0439558.1"/>
    <property type="molecule type" value="Transcribed_RNA"/>
</dbReference>
<keyword evidence="2" id="KW-0805">Transcription regulation</keyword>
<dbReference type="Pfam" id="PF03126">
    <property type="entry name" value="Plus-3"/>
    <property type="match status" value="1"/>
</dbReference>
<evidence type="ECO:0000313" key="7">
    <source>
        <dbReference type="EMBL" id="CAE0439557.1"/>
    </source>
</evidence>
<proteinExistence type="predicted"/>
<feature type="domain" description="Plus3" evidence="6">
    <location>
        <begin position="235"/>
        <end position="368"/>
    </location>
</feature>
<dbReference type="EMBL" id="HBIN01012931">
    <property type="protein sequence ID" value="CAE0439557.1"/>
    <property type="molecule type" value="Transcribed_RNA"/>
</dbReference>
<sequence length="601" mass="69159">MSSLRTALRLAQEEADKIQKEEDEKTGIKIEPKKETKSKPKRQVKRKKVVISSDEDDSDSGSGSSSDSSASPSNSSSSDDDEENELGGDADDAEAWCRKQLGYGADLYKDDRERETFEFLPEVEREMKLYERSEKYRKLLDTFKLRQLKKKQNRQQNKGKGKRLGKARKGKSALAKDKHPRSKKTRFEDSDDDEDRVSISSMSDSDDADADFKQEKEESNKGKSNNKQSNPEHLNVDLNDMRSMQITRMMLLKLVDEPFFEKVVGGFVRLSLGTNPDKPNEKIYRCCEIVEITPSHVVYSVEKKKVDKKLLLKFAKQEREWPIERISNGEITKEEFGYWKSNMLENRRTIPTKVDAKAFTKRLADTVENYVYTESDVLRKVQRQKDIRSKAVNITSEKEELKRRIKYFSEKGEHEKLKPLDEELSRIEREYEVVLEQKKEAGKTTDTINQRNKQKNIQALKDIYAARAQKAKLAVSNPYARQACRPRLLWATRKKEEETNGDKAEEKTNGADGSKGNKNIEQLEKERIEQAIALKKKRAAAAAQIHDVAFKEAKETQEETEPNAKTQVASATTRSFIQETKTGVQKVSLEEYLRRLTEARS</sequence>
<evidence type="ECO:0000259" key="6">
    <source>
        <dbReference type="PROSITE" id="PS51360"/>
    </source>
</evidence>
<feature type="region of interest" description="Disordered" evidence="5">
    <location>
        <begin position="491"/>
        <end position="519"/>
    </location>
</feature>
<comment type="subcellular location">
    <subcellularLocation>
        <location evidence="1">Nucleus</location>
    </subcellularLocation>
</comment>
<feature type="region of interest" description="Disordered" evidence="5">
    <location>
        <begin position="142"/>
        <end position="235"/>
    </location>
</feature>
<keyword evidence="4" id="KW-0539">Nucleus</keyword>
<evidence type="ECO:0000256" key="5">
    <source>
        <dbReference type="SAM" id="MobiDB-lite"/>
    </source>
</evidence>
<feature type="compositionally biased region" description="Basic and acidic residues" evidence="5">
    <location>
        <begin position="210"/>
        <end position="221"/>
    </location>
</feature>
<accession>A0A6S8D7V0</accession>
<dbReference type="SUPFAM" id="SSF159042">
    <property type="entry name" value="Plus3-like"/>
    <property type="match status" value="1"/>
</dbReference>
<evidence type="ECO:0000256" key="4">
    <source>
        <dbReference type="ARBA" id="ARBA00023242"/>
    </source>
</evidence>
<dbReference type="SMART" id="SM00719">
    <property type="entry name" value="Plus3"/>
    <property type="match status" value="1"/>
</dbReference>
<evidence type="ECO:0000313" key="8">
    <source>
        <dbReference type="EMBL" id="CAE0439558.1"/>
    </source>
</evidence>
<dbReference type="PANTHER" id="PTHR13115:SF8">
    <property type="entry name" value="RNA POLYMERASE-ASSOCIATED PROTEIN RTF1 HOMOLOG"/>
    <property type="match status" value="1"/>
</dbReference>
<dbReference type="InterPro" id="IPR036128">
    <property type="entry name" value="Plus3-like_sf"/>
</dbReference>
<feature type="compositionally biased region" description="Basic residues" evidence="5">
    <location>
        <begin position="146"/>
        <end position="171"/>
    </location>
</feature>
<evidence type="ECO:0000256" key="3">
    <source>
        <dbReference type="ARBA" id="ARBA00023163"/>
    </source>
</evidence>
<feature type="compositionally biased region" description="Basic residues" evidence="5">
    <location>
        <begin position="39"/>
        <end position="49"/>
    </location>
</feature>
<dbReference type="GO" id="GO:1990269">
    <property type="term" value="F:RNA polymerase II C-terminal domain phosphoserine binding"/>
    <property type="evidence" value="ECO:0007669"/>
    <property type="project" value="TreeGrafter"/>
</dbReference>
<evidence type="ECO:0000256" key="1">
    <source>
        <dbReference type="ARBA" id="ARBA00004123"/>
    </source>
</evidence>
<dbReference type="PANTHER" id="PTHR13115">
    <property type="entry name" value="RNA POLYMERASE-ASSOCIATED PROTEIN RTF1 HOMOLOG"/>
    <property type="match status" value="1"/>
</dbReference>
<feature type="compositionally biased region" description="Low complexity" evidence="5">
    <location>
        <begin position="60"/>
        <end position="77"/>
    </location>
</feature>
<dbReference type="Gene3D" id="3.90.70.200">
    <property type="entry name" value="Plus-3 domain"/>
    <property type="match status" value="1"/>
</dbReference>
<keyword evidence="3" id="KW-0804">Transcription</keyword>
<dbReference type="AlphaFoldDB" id="A0A6S8D7V0"/>